<reference evidence="3" key="2">
    <citation type="submission" date="2019-06" db="EMBL/GenBank/DDBJ databases">
        <title>Genomics analysis of Aphanomyces spp. identifies a new class of oomycete effector associated with host adaptation.</title>
        <authorList>
            <person name="Gaulin E."/>
        </authorList>
    </citation>
    <scope>NUCLEOTIDE SEQUENCE</scope>
    <source>
        <strain evidence="3">CBS 578.67</strain>
    </source>
</reference>
<evidence type="ECO:0000313" key="3">
    <source>
        <dbReference type="EMBL" id="KAF0685518.1"/>
    </source>
</evidence>
<feature type="repeat" description="TPR" evidence="1">
    <location>
        <begin position="175"/>
        <end position="208"/>
    </location>
</feature>
<name>A0A485LKH2_9STRA</name>
<dbReference type="Gene3D" id="1.25.40.10">
    <property type="entry name" value="Tetratricopeptide repeat domain"/>
    <property type="match status" value="2"/>
</dbReference>
<dbReference type="Pfam" id="PF13176">
    <property type="entry name" value="TPR_7"/>
    <property type="match status" value="1"/>
</dbReference>
<protein>
    <submittedName>
        <fullName evidence="4">Aste57867_22610 protein</fullName>
    </submittedName>
</protein>
<dbReference type="EMBL" id="CAADRA010007124">
    <property type="protein sequence ID" value="VFT99267.1"/>
    <property type="molecule type" value="Genomic_DNA"/>
</dbReference>
<dbReference type="PROSITE" id="PS50005">
    <property type="entry name" value="TPR"/>
    <property type="match status" value="4"/>
</dbReference>
<dbReference type="InterPro" id="IPR019734">
    <property type="entry name" value="TPR_rpt"/>
</dbReference>
<dbReference type="SMART" id="SM00028">
    <property type="entry name" value="TPR"/>
    <property type="match status" value="6"/>
</dbReference>
<feature type="repeat" description="TPR" evidence="1">
    <location>
        <begin position="858"/>
        <end position="891"/>
    </location>
</feature>
<dbReference type="AlphaFoldDB" id="A0A485LKH2"/>
<sequence length="933" mass="105093">MSTFHKLLANALSEDEQDAEESSDSMYEDSGSDAANDEDGDGRRRSTGGDGSATKRPEKRKASDDAFLEDEDNSDLERQIWGKKRHGATIKRRLRRRRVTNAVPAEYAELMGDANAAYISGDHEKAIAMLKDFVKKAPTVPDPYHTLGVIYEKLNDRSKAIQFFLIACSLTPTDASLWQRVGGMAKEEGNVDQAIYCFKMATQADPKDFETLSIYSNMCKEAGDNRRAAEALKKIANLVPEDLSIWLHVAECYHANNQEDDAIEALTMCIERAIEAPETSEYELHAVNMVSDLYITLKRYVDAIDSIEAMHRRSQTANGQPATSIEDSPTSVPLDIAVKYGICQLYRGKVALAQIMFDVLYVIYAFQHDVDVYGDLYVDVAEAYVAAGAEHDMTAIDILQNVLLCPTFATDKAFAMMARAYARQRVFDTALQYFEQTLEYQTTNEKLDPYVVWDAMTICYDLGASARGLRFFDFMRTEVTLPPIRPYWASQTLSSSATVKADDEQDVATDDDENDDDDVDDDLSENGDDAVGFSEDAMENAIRLKLLLLYGRLHHQQGEAEAMCKVALPVVLLSLQQTSRLLGRKSLLRRMHKYYDNKSIGARDLDRFNITHSHVLSAMKDSYLVNPSDPSTRDTLVGVVMRVTEQVLVVKALTQEEYVALVRDVAQALCDVGKHICAVELLIDVNCSNKIAEAPLRFDLRFLALTIALSHKENRMAYECVRLNLLEEPTNLGYWNLFGHVINQTGVFSWHQKFLAKILRQHPKCYPAMVLAGLHSSASDSAQLAVGELTLAHLQRPEDPLALFCIGLSYLNMSMFRTVVDRQLTVAKAFAFLQLYQEKRIKQLEPTQKGLTAEMGQVESWYNIGRAYHQLELNHLAIAMYERVLRFYEGQKESIPPEYQLCRETAYNLSLIYKQSGATDLASYLVHTYLTVE</sequence>
<dbReference type="InterPro" id="IPR039340">
    <property type="entry name" value="Tfc4/TFIIIC-102/Sfc4"/>
</dbReference>
<keyword evidence="1" id="KW-0802">TPR repeat</keyword>
<dbReference type="OrthoDB" id="9991317at2759"/>
<dbReference type="Pfam" id="PF13181">
    <property type="entry name" value="TPR_8"/>
    <property type="match status" value="2"/>
</dbReference>
<feature type="region of interest" description="Disordered" evidence="2">
    <location>
        <begin position="496"/>
        <end position="530"/>
    </location>
</feature>
<evidence type="ECO:0000256" key="2">
    <source>
        <dbReference type="SAM" id="MobiDB-lite"/>
    </source>
</evidence>
<feature type="repeat" description="TPR" evidence="1">
    <location>
        <begin position="141"/>
        <end position="174"/>
    </location>
</feature>
<keyword evidence="5" id="KW-1185">Reference proteome</keyword>
<dbReference type="EMBL" id="VJMH01007098">
    <property type="protein sequence ID" value="KAF0685518.1"/>
    <property type="molecule type" value="Genomic_DNA"/>
</dbReference>
<feature type="compositionally biased region" description="Acidic residues" evidence="2">
    <location>
        <begin position="13"/>
        <end position="40"/>
    </location>
</feature>
<evidence type="ECO:0000313" key="5">
    <source>
        <dbReference type="Proteomes" id="UP000332933"/>
    </source>
</evidence>
<dbReference type="SUPFAM" id="SSF48452">
    <property type="entry name" value="TPR-like"/>
    <property type="match status" value="2"/>
</dbReference>
<gene>
    <name evidence="4" type="primary">Aste57867_22610</name>
    <name evidence="3" type="ORF">As57867_022540</name>
    <name evidence="4" type="ORF">ASTE57867_22610</name>
</gene>
<feature type="region of interest" description="Disordered" evidence="2">
    <location>
        <begin position="1"/>
        <end position="70"/>
    </location>
</feature>
<dbReference type="GO" id="GO:0000127">
    <property type="term" value="C:transcription factor TFIIIC complex"/>
    <property type="evidence" value="ECO:0007669"/>
    <property type="project" value="TreeGrafter"/>
</dbReference>
<feature type="repeat" description="TPR" evidence="1">
    <location>
        <begin position="411"/>
        <end position="444"/>
    </location>
</feature>
<accession>A0A485LKH2</accession>
<dbReference type="GO" id="GO:0006383">
    <property type="term" value="P:transcription by RNA polymerase III"/>
    <property type="evidence" value="ECO:0007669"/>
    <property type="project" value="InterPro"/>
</dbReference>
<evidence type="ECO:0000313" key="4">
    <source>
        <dbReference type="EMBL" id="VFT99267.1"/>
    </source>
</evidence>
<feature type="compositionally biased region" description="Basic and acidic residues" evidence="2">
    <location>
        <begin position="53"/>
        <end position="64"/>
    </location>
</feature>
<dbReference type="PANTHER" id="PTHR23082:SF0">
    <property type="entry name" value="GENERAL TRANSCRIPTION FACTOR 3C POLYPEPTIDE 3"/>
    <property type="match status" value="1"/>
</dbReference>
<evidence type="ECO:0000256" key="1">
    <source>
        <dbReference type="PROSITE-ProRule" id="PRU00339"/>
    </source>
</evidence>
<dbReference type="InterPro" id="IPR011990">
    <property type="entry name" value="TPR-like_helical_dom_sf"/>
</dbReference>
<proteinExistence type="predicted"/>
<reference evidence="4 5" key="1">
    <citation type="submission" date="2019-03" db="EMBL/GenBank/DDBJ databases">
        <authorList>
            <person name="Gaulin E."/>
            <person name="Dumas B."/>
        </authorList>
    </citation>
    <scope>NUCLEOTIDE SEQUENCE [LARGE SCALE GENOMIC DNA]</scope>
    <source>
        <strain evidence="4">CBS 568.67</strain>
    </source>
</reference>
<feature type="compositionally biased region" description="Acidic residues" evidence="2">
    <location>
        <begin position="503"/>
        <end position="528"/>
    </location>
</feature>
<dbReference type="Pfam" id="PF14559">
    <property type="entry name" value="TPR_19"/>
    <property type="match status" value="1"/>
</dbReference>
<organism evidence="4 5">
    <name type="scientific">Aphanomyces stellatus</name>
    <dbReference type="NCBI Taxonomy" id="120398"/>
    <lineage>
        <taxon>Eukaryota</taxon>
        <taxon>Sar</taxon>
        <taxon>Stramenopiles</taxon>
        <taxon>Oomycota</taxon>
        <taxon>Saprolegniomycetes</taxon>
        <taxon>Saprolegniales</taxon>
        <taxon>Verrucalvaceae</taxon>
        <taxon>Aphanomyces</taxon>
    </lineage>
</organism>
<dbReference type="PANTHER" id="PTHR23082">
    <property type="entry name" value="TRANSCRIPTION INITIATION FACTOR IIIC TFIIIC , POLYPEPTIDE 3-RELATED"/>
    <property type="match status" value="1"/>
</dbReference>
<dbReference type="Proteomes" id="UP000332933">
    <property type="component" value="Unassembled WGS sequence"/>
</dbReference>